<reference evidence="2 3" key="1">
    <citation type="journal article" date="2019" name="Commun. Biol.">
        <title>The bagworm genome reveals a unique fibroin gene that provides high tensile strength.</title>
        <authorList>
            <person name="Kono N."/>
            <person name="Nakamura H."/>
            <person name="Ohtoshi R."/>
            <person name="Tomita M."/>
            <person name="Numata K."/>
            <person name="Arakawa K."/>
        </authorList>
    </citation>
    <scope>NUCLEOTIDE SEQUENCE [LARGE SCALE GENOMIC DNA]</scope>
</reference>
<dbReference type="EMBL" id="BGZK01000933">
    <property type="protein sequence ID" value="GBP65601.1"/>
    <property type="molecule type" value="Genomic_DNA"/>
</dbReference>
<name>A0A4C1XP52_EUMVA</name>
<evidence type="ECO:0000313" key="2">
    <source>
        <dbReference type="EMBL" id="GBP65601.1"/>
    </source>
</evidence>
<proteinExistence type="predicted"/>
<sequence length="164" mass="18296">MVRHALGQFFYIKKIKDSIELITTRAKQQAELKNKFLLCDRTASPSPNPVSAKAQRSVRINDLAAPQTRNHLELNASSLNRPDLNFTCSYPLIMDSRPFGGDAMEKCIIKDPITVTDSVSIGKQKYPFALKHKEHPRGGRGCELQPPPPAMPQHCPAEHRPTLG</sequence>
<dbReference type="AlphaFoldDB" id="A0A4C1XP52"/>
<gene>
    <name evidence="2" type="ORF">EVAR_46127_1</name>
</gene>
<feature type="region of interest" description="Disordered" evidence="1">
    <location>
        <begin position="133"/>
        <end position="164"/>
    </location>
</feature>
<protein>
    <submittedName>
        <fullName evidence="2">Uncharacterized protein</fullName>
    </submittedName>
</protein>
<dbReference type="Proteomes" id="UP000299102">
    <property type="component" value="Unassembled WGS sequence"/>
</dbReference>
<keyword evidence="3" id="KW-1185">Reference proteome</keyword>
<comment type="caution">
    <text evidence="2">The sequence shown here is derived from an EMBL/GenBank/DDBJ whole genome shotgun (WGS) entry which is preliminary data.</text>
</comment>
<evidence type="ECO:0000313" key="3">
    <source>
        <dbReference type="Proteomes" id="UP000299102"/>
    </source>
</evidence>
<organism evidence="2 3">
    <name type="scientific">Eumeta variegata</name>
    <name type="common">Bagworm moth</name>
    <name type="synonym">Eumeta japonica</name>
    <dbReference type="NCBI Taxonomy" id="151549"/>
    <lineage>
        <taxon>Eukaryota</taxon>
        <taxon>Metazoa</taxon>
        <taxon>Ecdysozoa</taxon>
        <taxon>Arthropoda</taxon>
        <taxon>Hexapoda</taxon>
        <taxon>Insecta</taxon>
        <taxon>Pterygota</taxon>
        <taxon>Neoptera</taxon>
        <taxon>Endopterygota</taxon>
        <taxon>Lepidoptera</taxon>
        <taxon>Glossata</taxon>
        <taxon>Ditrysia</taxon>
        <taxon>Tineoidea</taxon>
        <taxon>Psychidae</taxon>
        <taxon>Oiketicinae</taxon>
        <taxon>Eumeta</taxon>
    </lineage>
</organism>
<evidence type="ECO:0000256" key="1">
    <source>
        <dbReference type="SAM" id="MobiDB-lite"/>
    </source>
</evidence>
<accession>A0A4C1XP52</accession>